<keyword evidence="1" id="KW-0812">Transmembrane</keyword>
<feature type="transmembrane region" description="Helical" evidence="1">
    <location>
        <begin position="44"/>
        <end position="63"/>
    </location>
</feature>
<evidence type="ECO:0000256" key="1">
    <source>
        <dbReference type="SAM" id="Phobius"/>
    </source>
</evidence>
<keyword evidence="1" id="KW-1133">Transmembrane helix</keyword>
<protein>
    <submittedName>
        <fullName evidence="2">Uncharacterized protein</fullName>
    </submittedName>
</protein>
<sequence length="126" mass="13442">MLAPDTAIGNNPTAVSTEYLPPTSSGITKVSYPSVSAKDFSAPFDLSVVAYILSFASSLPYFFSNNSLNILNAIAGSVVVPDFDITLTDISIFSTSSNKSAMYVELILFPTKYIAGVFLLSLLKLL</sequence>
<proteinExistence type="predicted"/>
<keyword evidence="1" id="KW-0472">Membrane</keyword>
<name>A0A645G8U0_9ZZZZ</name>
<accession>A0A645G8U0</accession>
<organism evidence="2">
    <name type="scientific">bioreactor metagenome</name>
    <dbReference type="NCBI Taxonomy" id="1076179"/>
    <lineage>
        <taxon>unclassified sequences</taxon>
        <taxon>metagenomes</taxon>
        <taxon>ecological metagenomes</taxon>
    </lineage>
</organism>
<dbReference type="EMBL" id="VSSQ01070643">
    <property type="protein sequence ID" value="MPN22420.1"/>
    <property type="molecule type" value="Genomic_DNA"/>
</dbReference>
<evidence type="ECO:0000313" key="2">
    <source>
        <dbReference type="EMBL" id="MPN22420.1"/>
    </source>
</evidence>
<gene>
    <name evidence="2" type="ORF">SDC9_169803</name>
</gene>
<reference evidence="2" key="1">
    <citation type="submission" date="2019-08" db="EMBL/GenBank/DDBJ databases">
        <authorList>
            <person name="Kucharzyk K."/>
            <person name="Murdoch R.W."/>
            <person name="Higgins S."/>
            <person name="Loffler F."/>
        </authorList>
    </citation>
    <scope>NUCLEOTIDE SEQUENCE</scope>
</reference>
<dbReference type="AlphaFoldDB" id="A0A645G8U0"/>
<feature type="transmembrane region" description="Helical" evidence="1">
    <location>
        <begin position="101"/>
        <end position="123"/>
    </location>
</feature>
<comment type="caution">
    <text evidence="2">The sequence shown here is derived from an EMBL/GenBank/DDBJ whole genome shotgun (WGS) entry which is preliminary data.</text>
</comment>